<sequence length="171" mass="20312">MPPQQLSQSLQLSSYDYYIRELKIELQNRGINFNNILRLINNQDFEGISAIVNDDIINYLIDRIVYERDIVGRVVSNILRTLELLNDVLIIFDLEPQTSLNKARKLLKKKVFINIFDLAAGRYDRRRRTIGGLKRYLRNNPHKRYPLQLAKENKVLECFLCKMGYDIIRFY</sequence>
<protein>
    <submittedName>
        <fullName evidence="1">Uncharacterized protein</fullName>
    </submittedName>
</protein>
<dbReference type="AlphaFoldDB" id="A0A6C0IBD9"/>
<proteinExistence type="predicted"/>
<organism evidence="1">
    <name type="scientific">viral metagenome</name>
    <dbReference type="NCBI Taxonomy" id="1070528"/>
    <lineage>
        <taxon>unclassified sequences</taxon>
        <taxon>metagenomes</taxon>
        <taxon>organismal metagenomes</taxon>
    </lineage>
</organism>
<reference evidence="1" key="1">
    <citation type="journal article" date="2020" name="Nature">
        <title>Giant virus diversity and host interactions through global metagenomics.</title>
        <authorList>
            <person name="Schulz F."/>
            <person name="Roux S."/>
            <person name="Paez-Espino D."/>
            <person name="Jungbluth S."/>
            <person name="Walsh D.A."/>
            <person name="Denef V.J."/>
            <person name="McMahon K.D."/>
            <person name="Konstantinidis K.T."/>
            <person name="Eloe-Fadrosh E.A."/>
            <person name="Kyrpides N.C."/>
            <person name="Woyke T."/>
        </authorList>
    </citation>
    <scope>NUCLEOTIDE SEQUENCE</scope>
    <source>
        <strain evidence="1">GVMAG-M-3300023184-60</strain>
    </source>
</reference>
<accession>A0A6C0IBD9</accession>
<evidence type="ECO:0000313" key="1">
    <source>
        <dbReference type="EMBL" id="QHT89715.1"/>
    </source>
</evidence>
<name>A0A6C0IBD9_9ZZZZ</name>
<dbReference type="EMBL" id="MN740151">
    <property type="protein sequence ID" value="QHT89715.1"/>
    <property type="molecule type" value="Genomic_DNA"/>
</dbReference>